<keyword evidence="3" id="KW-1185">Reference proteome</keyword>
<sequence length="185" mass="20573">MPLQDESASALPAFPYYADPLADGCFEQRPIACEVCGQEREWEYVGGMYVEDDPETICPWCVADGRAAAKFEGTFQDVDFSETASPESVTAVLNRTPSVILWNPIRWPDHCGECCTYLGTLTPSEQPEITSHESVQQEAAEIARSTMSRTWTNKDALDCAEQGTLTLHLFQCRTCQTYRLSPDGT</sequence>
<name>A0ABT7JK05_9DEIO</name>
<accession>A0ABT7JK05</accession>
<organism evidence="2 3">
    <name type="scientific">Deinococcus rhizophilus</name>
    <dbReference type="NCBI Taxonomy" id="3049544"/>
    <lineage>
        <taxon>Bacteria</taxon>
        <taxon>Thermotogati</taxon>
        <taxon>Deinococcota</taxon>
        <taxon>Deinococci</taxon>
        <taxon>Deinococcales</taxon>
        <taxon>Deinococcaceae</taxon>
        <taxon>Deinococcus</taxon>
    </lineage>
</organism>
<evidence type="ECO:0000313" key="2">
    <source>
        <dbReference type="EMBL" id="MDL2343984.1"/>
    </source>
</evidence>
<gene>
    <name evidence="2" type="ORF">QOL99_07445</name>
</gene>
<reference evidence="2 3" key="1">
    <citation type="submission" date="2023-05" db="EMBL/GenBank/DDBJ databases">
        <authorList>
            <person name="Gao F."/>
        </authorList>
    </citation>
    <scope>NUCLEOTIDE SEQUENCE [LARGE SCALE GENOMIC DNA]</scope>
    <source>
        <strain evidence="2 3">MIMF12</strain>
    </source>
</reference>
<dbReference type="Proteomes" id="UP001302059">
    <property type="component" value="Unassembled WGS sequence"/>
</dbReference>
<evidence type="ECO:0000313" key="3">
    <source>
        <dbReference type="Proteomes" id="UP001302059"/>
    </source>
</evidence>
<comment type="caution">
    <text evidence="2">The sequence shown here is derived from an EMBL/GenBank/DDBJ whole genome shotgun (WGS) entry which is preliminary data.</text>
</comment>
<evidence type="ECO:0000256" key="1">
    <source>
        <dbReference type="ARBA" id="ARBA00008525"/>
    </source>
</evidence>
<proteinExistence type="inferred from homology"/>
<dbReference type="Pfam" id="PF03691">
    <property type="entry name" value="UPF0167"/>
    <property type="match status" value="1"/>
</dbReference>
<comment type="similarity">
    <text evidence="1">Belongs to the UPF0167 family.</text>
</comment>
<protein>
    <submittedName>
        <fullName evidence="2">CbrC family protein</fullName>
    </submittedName>
</protein>
<dbReference type="InterPro" id="IPR005363">
    <property type="entry name" value="UPF0167"/>
</dbReference>
<dbReference type="RefSeq" id="WP_285522680.1">
    <property type="nucleotide sequence ID" value="NZ_JASNGB010000050.1"/>
</dbReference>
<dbReference type="EMBL" id="JASNGB010000050">
    <property type="protein sequence ID" value="MDL2343984.1"/>
    <property type="molecule type" value="Genomic_DNA"/>
</dbReference>